<evidence type="ECO:0000259" key="1">
    <source>
        <dbReference type="PROSITE" id="PS51352"/>
    </source>
</evidence>
<protein>
    <submittedName>
        <fullName evidence="2">Thiol:disulfide interchange protein</fullName>
    </submittedName>
</protein>
<dbReference type="AlphaFoldDB" id="U5QE18"/>
<gene>
    <name evidence="2" type="primary">dipZ</name>
    <name evidence="2" type="ORF">GKIL_0961</name>
</gene>
<reference evidence="2 3" key="1">
    <citation type="journal article" date="2013" name="PLoS ONE">
        <title>Cultivation and Complete Genome Sequencing of Gloeobacter kilaueensis sp. nov., from a Lava Cave in Kilauea Caldera, Hawai'i.</title>
        <authorList>
            <person name="Saw J.H."/>
            <person name="Schatz M."/>
            <person name="Brown M.V."/>
            <person name="Kunkel D.D."/>
            <person name="Foster J.S."/>
            <person name="Shick H."/>
            <person name="Christensen S."/>
            <person name="Hou S."/>
            <person name="Wan X."/>
            <person name="Donachie S.P."/>
        </authorList>
    </citation>
    <scope>NUCLEOTIDE SEQUENCE [LARGE SCALE GENOMIC DNA]</scope>
    <source>
        <strain evidence="3">JS</strain>
    </source>
</reference>
<dbReference type="PROSITE" id="PS51352">
    <property type="entry name" value="THIOREDOXIN_2"/>
    <property type="match status" value="1"/>
</dbReference>
<sequence>MNNRAFFRFAAHLFVLAGLIGLATSVMPVIQPVLAVEGQPYDETADAHKQITSALAAARQDGRYVLLDFGANWCPDCRVLGSYFENGPLKNLVDQRFHLVSIDVGRWNRNTDIAVQYGNPIKKGIPAVVVLDSQGKIVGSTAGGELANARTMTAQQVGNLLEAWAPKAR</sequence>
<dbReference type="HOGENOM" id="CLU_110659_1_1_3"/>
<dbReference type="PATRIC" id="fig|1183438.3.peg.954"/>
<dbReference type="STRING" id="1183438.GKIL_0961"/>
<dbReference type="SUPFAM" id="SSF52833">
    <property type="entry name" value="Thioredoxin-like"/>
    <property type="match status" value="1"/>
</dbReference>
<dbReference type="Pfam" id="PF13899">
    <property type="entry name" value="Thioredoxin_7"/>
    <property type="match status" value="1"/>
</dbReference>
<dbReference type="OrthoDB" id="7629852at2"/>
<dbReference type="RefSeq" id="WP_023172269.1">
    <property type="nucleotide sequence ID" value="NC_022600.1"/>
</dbReference>
<evidence type="ECO:0000313" key="2">
    <source>
        <dbReference type="EMBL" id="AGY57207.1"/>
    </source>
</evidence>
<dbReference type="KEGG" id="glj:GKIL_0961"/>
<evidence type="ECO:0000313" key="3">
    <source>
        <dbReference type="Proteomes" id="UP000017396"/>
    </source>
</evidence>
<dbReference type="EMBL" id="CP003587">
    <property type="protein sequence ID" value="AGY57207.1"/>
    <property type="molecule type" value="Genomic_DNA"/>
</dbReference>
<dbReference type="Proteomes" id="UP000017396">
    <property type="component" value="Chromosome"/>
</dbReference>
<keyword evidence="3" id="KW-1185">Reference proteome</keyword>
<dbReference type="InterPro" id="IPR013766">
    <property type="entry name" value="Thioredoxin_domain"/>
</dbReference>
<dbReference type="InterPro" id="IPR036249">
    <property type="entry name" value="Thioredoxin-like_sf"/>
</dbReference>
<dbReference type="eggNOG" id="COG0526">
    <property type="taxonomic scope" value="Bacteria"/>
</dbReference>
<name>U5QE18_GLOK1</name>
<dbReference type="Gene3D" id="3.40.30.10">
    <property type="entry name" value="Glutaredoxin"/>
    <property type="match status" value="1"/>
</dbReference>
<accession>U5QE18</accession>
<feature type="domain" description="Thioredoxin" evidence="1">
    <location>
        <begin position="27"/>
        <end position="166"/>
    </location>
</feature>
<organism evidence="2 3">
    <name type="scientific">Gloeobacter kilaueensis (strain ATCC BAA-2537 / CCAP 1431/1 / ULC 316 / JS1)</name>
    <dbReference type="NCBI Taxonomy" id="1183438"/>
    <lineage>
        <taxon>Bacteria</taxon>
        <taxon>Bacillati</taxon>
        <taxon>Cyanobacteriota</taxon>
        <taxon>Cyanophyceae</taxon>
        <taxon>Gloeobacterales</taxon>
        <taxon>Gloeobacteraceae</taxon>
        <taxon>Gloeobacter</taxon>
    </lineage>
</organism>
<proteinExistence type="predicted"/>